<evidence type="ECO:0000313" key="7">
    <source>
        <dbReference type="Proteomes" id="UP001516023"/>
    </source>
</evidence>
<reference evidence="6 7" key="1">
    <citation type="journal article" date="2020" name="G3 (Bethesda)">
        <title>Improved Reference Genome for Cyclotella cryptica CCMP332, a Model for Cell Wall Morphogenesis, Salinity Adaptation, and Lipid Production in Diatoms (Bacillariophyta).</title>
        <authorList>
            <person name="Roberts W.R."/>
            <person name="Downey K.M."/>
            <person name="Ruck E.C."/>
            <person name="Traller J.C."/>
            <person name="Alverson A.J."/>
        </authorList>
    </citation>
    <scope>NUCLEOTIDE SEQUENCE [LARGE SCALE GENOMIC DNA]</scope>
    <source>
        <strain evidence="6 7">CCMP332</strain>
    </source>
</reference>
<dbReference type="PROSITE" id="PS00170">
    <property type="entry name" value="CSA_PPIASE_1"/>
    <property type="match status" value="1"/>
</dbReference>
<feature type="domain" description="PPIase cyclophilin-type" evidence="5">
    <location>
        <begin position="46"/>
        <end position="211"/>
    </location>
</feature>
<dbReference type="Proteomes" id="UP001516023">
    <property type="component" value="Unassembled WGS sequence"/>
</dbReference>
<protein>
    <recommendedName>
        <fullName evidence="4">Peptidyl-prolyl cis-trans isomerase</fullName>
        <shortName evidence="4">PPIase</shortName>
        <ecNumber evidence="4">5.2.1.8</ecNumber>
    </recommendedName>
</protein>
<comment type="catalytic activity">
    <reaction evidence="1 4">
        <text>[protein]-peptidylproline (omega=180) = [protein]-peptidylproline (omega=0)</text>
        <dbReference type="Rhea" id="RHEA:16237"/>
        <dbReference type="Rhea" id="RHEA-COMP:10747"/>
        <dbReference type="Rhea" id="RHEA-COMP:10748"/>
        <dbReference type="ChEBI" id="CHEBI:83833"/>
        <dbReference type="ChEBI" id="CHEBI:83834"/>
        <dbReference type="EC" id="5.2.1.8"/>
    </reaction>
</comment>
<dbReference type="PRINTS" id="PR00153">
    <property type="entry name" value="CSAPPISMRASE"/>
</dbReference>
<proteinExistence type="inferred from homology"/>
<comment type="similarity">
    <text evidence="4">Belongs to the cyclophilin-type PPIase family.</text>
</comment>
<gene>
    <name evidence="6" type="ORF">HJC23_005204</name>
</gene>
<dbReference type="PANTHER" id="PTHR11071">
    <property type="entry name" value="PEPTIDYL-PROLYL CIS-TRANS ISOMERASE"/>
    <property type="match status" value="1"/>
</dbReference>
<comment type="function">
    <text evidence="4">PPIases accelerate the folding of proteins. It catalyzes the cis-trans isomerization of proline imidic peptide bonds in oligopeptides.</text>
</comment>
<evidence type="ECO:0000256" key="2">
    <source>
        <dbReference type="ARBA" id="ARBA00023110"/>
    </source>
</evidence>
<dbReference type="EC" id="5.2.1.8" evidence="4"/>
<keyword evidence="3 4" id="KW-0413">Isomerase</keyword>
<evidence type="ECO:0000313" key="6">
    <source>
        <dbReference type="EMBL" id="KAL3782530.1"/>
    </source>
</evidence>
<dbReference type="InterPro" id="IPR020892">
    <property type="entry name" value="Cyclophilin-type_PPIase_CS"/>
</dbReference>
<keyword evidence="7" id="KW-1185">Reference proteome</keyword>
<keyword evidence="2 4" id="KW-0697">Rotamase</keyword>
<evidence type="ECO:0000256" key="1">
    <source>
        <dbReference type="ARBA" id="ARBA00000971"/>
    </source>
</evidence>
<accession>A0ABD3P305</accession>
<evidence type="ECO:0000256" key="4">
    <source>
        <dbReference type="RuleBase" id="RU363019"/>
    </source>
</evidence>
<dbReference type="InterPro" id="IPR002130">
    <property type="entry name" value="Cyclophilin-type_PPIase_dom"/>
</dbReference>
<dbReference type="EMBL" id="JABMIG020000283">
    <property type="protein sequence ID" value="KAL3782530.1"/>
    <property type="molecule type" value="Genomic_DNA"/>
</dbReference>
<dbReference type="InterPro" id="IPR029000">
    <property type="entry name" value="Cyclophilin-like_dom_sf"/>
</dbReference>
<dbReference type="SUPFAM" id="SSF50891">
    <property type="entry name" value="Cyclophilin-like"/>
    <property type="match status" value="1"/>
</dbReference>
<organism evidence="6 7">
    <name type="scientific">Cyclotella cryptica</name>
    <dbReference type="NCBI Taxonomy" id="29204"/>
    <lineage>
        <taxon>Eukaryota</taxon>
        <taxon>Sar</taxon>
        <taxon>Stramenopiles</taxon>
        <taxon>Ochrophyta</taxon>
        <taxon>Bacillariophyta</taxon>
        <taxon>Coscinodiscophyceae</taxon>
        <taxon>Thalassiosirophycidae</taxon>
        <taxon>Stephanodiscales</taxon>
        <taxon>Stephanodiscaceae</taxon>
        <taxon>Cyclotella</taxon>
    </lineage>
</organism>
<dbReference type="GO" id="GO:0003755">
    <property type="term" value="F:peptidyl-prolyl cis-trans isomerase activity"/>
    <property type="evidence" value="ECO:0007669"/>
    <property type="project" value="UniProtKB-UniRule"/>
</dbReference>
<dbReference type="PANTHER" id="PTHR11071:SF561">
    <property type="entry name" value="PEPTIDYL-PROLYL CIS-TRANS ISOMERASE D-RELATED"/>
    <property type="match status" value="1"/>
</dbReference>
<dbReference type="Gene3D" id="2.40.100.10">
    <property type="entry name" value="Cyclophilin-like"/>
    <property type="match status" value="1"/>
</dbReference>
<evidence type="ECO:0000259" key="5">
    <source>
        <dbReference type="PROSITE" id="PS50072"/>
    </source>
</evidence>
<name>A0ABD3P305_9STRA</name>
<sequence length="212" mass="22944">MDNPGTGPDPAVMAAIERGNKVVFFDVALGGSSDGGSSADGEGDKSKPLGRIKLELFAKDCPKTCENFRQFCTGEYTDPVTRAPLGYKNSTFHRVMKEFMIQGGDFINNDGTGKTCIYGTSTFADENLGMHKHDRPGVLSMANSGPNSNGCQFFITCKKAEWLDEAHVVFGRVLEDGESMLTVRKCEAVPTLGSGSNHRPRIPIRIVQCGEL</sequence>
<dbReference type="AlphaFoldDB" id="A0ABD3P305"/>
<evidence type="ECO:0000256" key="3">
    <source>
        <dbReference type="ARBA" id="ARBA00023235"/>
    </source>
</evidence>
<dbReference type="PROSITE" id="PS50072">
    <property type="entry name" value="CSA_PPIASE_2"/>
    <property type="match status" value="1"/>
</dbReference>
<comment type="caution">
    <text evidence="6">The sequence shown here is derived from an EMBL/GenBank/DDBJ whole genome shotgun (WGS) entry which is preliminary data.</text>
</comment>
<dbReference type="Pfam" id="PF00160">
    <property type="entry name" value="Pro_isomerase"/>
    <property type="match status" value="1"/>
</dbReference>
<dbReference type="FunFam" id="2.40.100.10:FF:000025">
    <property type="entry name" value="Peptidyl-prolyl cis-trans isomerase CYP19-2"/>
    <property type="match status" value="1"/>
</dbReference>